<dbReference type="OrthoDB" id="9788733at2"/>
<dbReference type="Gene3D" id="2.40.160.10">
    <property type="entry name" value="Porin"/>
    <property type="match status" value="1"/>
</dbReference>
<evidence type="ECO:0000313" key="3">
    <source>
        <dbReference type="Proteomes" id="UP000196027"/>
    </source>
</evidence>
<organism evidence="2 3">
    <name type="scientific">Oleiphilus messinensis</name>
    <dbReference type="NCBI Taxonomy" id="141451"/>
    <lineage>
        <taxon>Bacteria</taxon>
        <taxon>Pseudomonadati</taxon>
        <taxon>Pseudomonadota</taxon>
        <taxon>Gammaproteobacteria</taxon>
        <taxon>Oceanospirillales</taxon>
        <taxon>Oleiphilaceae</taxon>
        <taxon>Oleiphilus</taxon>
    </lineage>
</organism>
<feature type="region of interest" description="Disordered" evidence="1">
    <location>
        <begin position="222"/>
        <end position="248"/>
    </location>
</feature>
<dbReference type="RefSeq" id="WP_157678625.1">
    <property type="nucleotide sequence ID" value="NZ_CP021425.1"/>
</dbReference>
<dbReference type="KEGG" id="ome:OLMES_5281"/>
<name>A0A1Y0IFJ9_9GAMM</name>
<protein>
    <submittedName>
        <fullName evidence="2">Zinc-regulated TonB-dependent outer membrane receptor</fullName>
    </submittedName>
</protein>
<accession>A0A1Y0IFJ9</accession>
<proteinExistence type="predicted"/>
<evidence type="ECO:0000256" key="1">
    <source>
        <dbReference type="SAM" id="MobiDB-lite"/>
    </source>
</evidence>
<dbReference type="EMBL" id="CP021425">
    <property type="protein sequence ID" value="ARU59261.1"/>
    <property type="molecule type" value="Genomic_DNA"/>
</dbReference>
<reference evidence="2 3" key="1">
    <citation type="submission" date="2017-05" db="EMBL/GenBank/DDBJ databases">
        <title>Genomic insights into alkan degradation activity of Oleiphilus messinensis.</title>
        <authorList>
            <person name="Kozyavkin S.A."/>
            <person name="Slesarev A.I."/>
            <person name="Golyshin P.N."/>
            <person name="Korzhenkov A."/>
            <person name="Golyshina O.N."/>
            <person name="Toshchakov S.V."/>
        </authorList>
    </citation>
    <scope>NUCLEOTIDE SEQUENCE [LARGE SCALE GENOMIC DNA]</scope>
    <source>
        <strain evidence="2 3">ME102</strain>
    </source>
</reference>
<dbReference type="AlphaFoldDB" id="A0A1Y0IFJ9"/>
<feature type="compositionally biased region" description="Basic and acidic residues" evidence="1">
    <location>
        <begin position="225"/>
        <end position="245"/>
    </location>
</feature>
<dbReference type="SUPFAM" id="SSF56935">
    <property type="entry name" value="Porins"/>
    <property type="match status" value="1"/>
</dbReference>
<sequence length="390" mass="43318">MIFQRNAPRTVRVARTTLIGAVSVLICVGELSATEFNPNISVVLDGRYQQNEGALGHSESGFAVGHNELTLSAPVDDLFVGRLTTVLEDHEGETEVNLEEAFVQTVGLSYNLTARGGRFLSQFGYLNSRHTHSDHFSSRPAVYRALFGSHYYDDGVQLNLLLPTPLYWQVGVEALNGDRLSEGNEDVGVFTARSEWGGDLSVGSSWQLGVSYLHNRQTAVPDEAGADHSGHDHTDQAHGDHDHAGHSHSIAYTGKHTYGVDLVWKWSPEGNVRQQQVVISGEYIRATDPNEYASDDDIHEGWYASAVYRFTPQWSIGARYGELDVSQPHGDHFHDQALEEADFMVAYQHSHFSTLRLQFSHQDGEGFENTDDTLVLQYVMSFGDHGAHEF</sequence>
<gene>
    <name evidence="2" type="ORF">OLMES_5281</name>
</gene>
<evidence type="ECO:0000313" key="2">
    <source>
        <dbReference type="EMBL" id="ARU59261.1"/>
    </source>
</evidence>
<keyword evidence="3" id="KW-1185">Reference proteome</keyword>
<dbReference type="InterPro" id="IPR023614">
    <property type="entry name" value="Porin_dom_sf"/>
</dbReference>
<dbReference type="Proteomes" id="UP000196027">
    <property type="component" value="Chromosome"/>
</dbReference>
<keyword evidence="2" id="KW-0675">Receptor</keyword>